<gene>
    <name evidence="1" type="ORF">QFC19_001366</name>
</gene>
<evidence type="ECO:0000313" key="2">
    <source>
        <dbReference type="Proteomes" id="UP001241377"/>
    </source>
</evidence>
<protein>
    <submittedName>
        <fullName evidence="1">Uncharacterized protein</fullName>
    </submittedName>
</protein>
<evidence type="ECO:0000313" key="1">
    <source>
        <dbReference type="EMBL" id="KAJ9110857.1"/>
    </source>
</evidence>
<accession>A0ACC2WGT3</accession>
<keyword evidence="2" id="KW-1185">Reference proteome</keyword>
<reference evidence="1" key="1">
    <citation type="submission" date="2023-04" db="EMBL/GenBank/DDBJ databases">
        <title>Draft Genome sequencing of Naganishia species isolated from polar environments using Oxford Nanopore Technology.</title>
        <authorList>
            <person name="Leo P."/>
            <person name="Venkateswaran K."/>
        </authorList>
    </citation>
    <scope>NUCLEOTIDE SEQUENCE</scope>
    <source>
        <strain evidence="1">MNA-CCFEE 5261</strain>
    </source>
</reference>
<proteinExistence type="predicted"/>
<organism evidence="1 2">
    <name type="scientific">Naganishia cerealis</name>
    <dbReference type="NCBI Taxonomy" id="610337"/>
    <lineage>
        <taxon>Eukaryota</taxon>
        <taxon>Fungi</taxon>
        <taxon>Dikarya</taxon>
        <taxon>Basidiomycota</taxon>
        <taxon>Agaricomycotina</taxon>
        <taxon>Tremellomycetes</taxon>
        <taxon>Filobasidiales</taxon>
        <taxon>Filobasidiaceae</taxon>
        <taxon>Naganishia</taxon>
    </lineage>
</organism>
<dbReference type="EMBL" id="JASBWR010000010">
    <property type="protein sequence ID" value="KAJ9110857.1"/>
    <property type="molecule type" value="Genomic_DNA"/>
</dbReference>
<sequence>MARHFTAFPGMLLVSWLLCLSQVVVPQAQQQPDFAQSGDPDSASSTPASTLSGVQSVQGSTTLSSLPQTAPTTRIIVTGIPSPSASALTPSVSGNAISTAAPSVATATLIVSNHTNPLYTYDYTSGITINATSPGVNNSFSPPFYPSPPTRGAGNWTYAVKKARKFVADLTLEEKVNLTTGVGWQNGRCVGNIPSIERLGFEGLCLQDAPLGVRLTNGVSAFSSGLNVAATFDRQLMYERALAIGEEFRGKGVNIALGPGMNGGGRVATSGRQWEMGGGDPYLAGESAYYAVRGLQDAGVQACAKHYILNEQERNRTTSSSNADDRTIHEIYLHPFLRSVQADVATVMCSYNLINSSWACQNSKALNGLLKHELGFQGQVLSDWQATHSGVGSALAGLDQTMPGDVVFKSNDSYFGANLTMAVNNGSVPLERVDDMATRVMSGYFLVGQDAGYPSVKFDTWNPQGPLDEHVNVQDNHAHIIRKVGAASTIMLKNENATLPLHKPRSIALIGSDAGPPRRGPNGFPDRGGVDGTLAMGWGSGTTQFPYLISPLEAIQRRAIQDNTLVSWSLNDFDYNLAVSTVTGVDVAMVFLQSDSGEEYINVDGNIGDRNNLTAWHAGDQLVLAVANVSSNVVVVFHQPGPVNMEAWIDHPNVTAVLLAGLPGQESGNSLVDILYGEYNPSARLPYTLPRFFSDYPAQIEYINNNLDPEPQVDYKERLNVDYRHFLSNDISPRYGFGHGLSYTSFNLTNLQVQSLNKHVLQRRNNWHEETFSAANATNEVGSSLSKALHAPRWEVTVDVQNVGGIYGCDVPQLYLGFPEGSGEPPRVLRGFERITLEPWSAEKVRFPLSRYDMSVWDAELQRWRIPEGDFTIYVTDVSAFDDNALTATIPSGWLPNGKNDDIYAW</sequence>
<comment type="caution">
    <text evidence="1">The sequence shown here is derived from an EMBL/GenBank/DDBJ whole genome shotgun (WGS) entry which is preliminary data.</text>
</comment>
<name>A0ACC2WGT3_9TREE</name>
<dbReference type="Proteomes" id="UP001241377">
    <property type="component" value="Unassembled WGS sequence"/>
</dbReference>